<keyword evidence="16" id="KW-1185">Reference proteome</keyword>
<dbReference type="EMBL" id="JBHLXP010000005">
    <property type="protein sequence ID" value="MFC0050406.1"/>
    <property type="molecule type" value="Genomic_DNA"/>
</dbReference>
<feature type="signal peptide" evidence="12">
    <location>
        <begin position="1"/>
        <end position="32"/>
    </location>
</feature>
<feature type="domain" description="TonB-dependent receptor-like beta-barrel" evidence="13">
    <location>
        <begin position="384"/>
        <end position="916"/>
    </location>
</feature>
<evidence type="ECO:0000256" key="7">
    <source>
        <dbReference type="ARBA" id="ARBA00023136"/>
    </source>
</evidence>
<keyword evidence="3 9" id="KW-1134">Transmembrane beta strand</keyword>
<gene>
    <name evidence="15" type="ORF">ACFFJP_19110</name>
</gene>
<dbReference type="PROSITE" id="PS01156">
    <property type="entry name" value="TONB_DEPENDENT_REC_2"/>
    <property type="match status" value="1"/>
</dbReference>
<dbReference type="SUPFAM" id="SSF56935">
    <property type="entry name" value="Porins"/>
    <property type="match status" value="1"/>
</dbReference>
<dbReference type="Pfam" id="PF07715">
    <property type="entry name" value="Plug"/>
    <property type="match status" value="1"/>
</dbReference>
<proteinExistence type="inferred from homology"/>
<dbReference type="PANTHER" id="PTHR47234:SF2">
    <property type="entry name" value="TONB-DEPENDENT RECEPTOR"/>
    <property type="match status" value="1"/>
</dbReference>
<keyword evidence="6 11" id="KW-0798">TonB box</keyword>
<evidence type="ECO:0000256" key="2">
    <source>
        <dbReference type="ARBA" id="ARBA00022448"/>
    </source>
</evidence>
<comment type="caution">
    <text evidence="15">The sequence shown here is derived from an EMBL/GenBank/DDBJ whole genome shotgun (WGS) entry which is preliminary data.</text>
</comment>
<accession>A0ABV6BHR3</accession>
<dbReference type="InterPro" id="IPR012910">
    <property type="entry name" value="Plug_dom"/>
</dbReference>
<keyword evidence="2 9" id="KW-0813">Transport</keyword>
<evidence type="ECO:0000256" key="10">
    <source>
        <dbReference type="PROSITE-ProRule" id="PRU10144"/>
    </source>
</evidence>
<reference evidence="15 16" key="1">
    <citation type="submission" date="2024-09" db="EMBL/GenBank/DDBJ databases">
        <authorList>
            <person name="Sun Q."/>
            <person name="Mori K."/>
        </authorList>
    </citation>
    <scope>NUCLEOTIDE SEQUENCE [LARGE SCALE GENOMIC DNA]</scope>
    <source>
        <strain evidence="15 16">KCTC 23315</strain>
    </source>
</reference>
<evidence type="ECO:0000313" key="16">
    <source>
        <dbReference type="Proteomes" id="UP001589813"/>
    </source>
</evidence>
<dbReference type="InterPro" id="IPR037066">
    <property type="entry name" value="Plug_dom_sf"/>
</dbReference>
<evidence type="ECO:0000256" key="4">
    <source>
        <dbReference type="ARBA" id="ARBA00022692"/>
    </source>
</evidence>
<dbReference type="PANTHER" id="PTHR47234">
    <property type="match status" value="1"/>
</dbReference>
<evidence type="ECO:0000256" key="3">
    <source>
        <dbReference type="ARBA" id="ARBA00022452"/>
    </source>
</evidence>
<dbReference type="Gene3D" id="2.170.130.10">
    <property type="entry name" value="TonB-dependent receptor, plug domain"/>
    <property type="match status" value="1"/>
</dbReference>
<evidence type="ECO:0000259" key="13">
    <source>
        <dbReference type="Pfam" id="PF00593"/>
    </source>
</evidence>
<feature type="chain" id="PRO_5047105730" evidence="12">
    <location>
        <begin position="33"/>
        <end position="954"/>
    </location>
</feature>
<evidence type="ECO:0000256" key="11">
    <source>
        <dbReference type="RuleBase" id="RU003357"/>
    </source>
</evidence>
<keyword evidence="7 9" id="KW-0472">Membrane</keyword>
<evidence type="ECO:0000256" key="6">
    <source>
        <dbReference type="ARBA" id="ARBA00023077"/>
    </source>
</evidence>
<evidence type="ECO:0000256" key="5">
    <source>
        <dbReference type="ARBA" id="ARBA00022729"/>
    </source>
</evidence>
<protein>
    <submittedName>
        <fullName evidence="15">TonB-dependent receptor domain-containing protein</fullName>
    </submittedName>
</protein>
<comment type="subcellular location">
    <subcellularLocation>
        <location evidence="1 9">Cell outer membrane</location>
        <topology evidence="1 9">Multi-pass membrane protein</topology>
    </subcellularLocation>
</comment>
<keyword evidence="5 12" id="KW-0732">Signal</keyword>
<dbReference type="Gene3D" id="2.40.170.20">
    <property type="entry name" value="TonB-dependent receptor, beta-barrel domain"/>
    <property type="match status" value="1"/>
</dbReference>
<evidence type="ECO:0000256" key="12">
    <source>
        <dbReference type="SAM" id="SignalP"/>
    </source>
</evidence>
<dbReference type="InterPro" id="IPR000531">
    <property type="entry name" value="Beta-barrel_TonB"/>
</dbReference>
<dbReference type="Proteomes" id="UP001589813">
    <property type="component" value="Unassembled WGS sequence"/>
</dbReference>
<dbReference type="Pfam" id="PF00593">
    <property type="entry name" value="TonB_dep_Rec_b-barrel"/>
    <property type="match status" value="1"/>
</dbReference>
<evidence type="ECO:0000259" key="14">
    <source>
        <dbReference type="Pfam" id="PF07715"/>
    </source>
</evidence>
<dbReference type="InterPro" id="IPR039426">
    <property type="entry name" value="TonB-dep_rcpt-like"/>
</dbReference>
<evidence type="ECO:0000256" key="1">
    <source>
        <dbReference type="ARBA" id="ARBA00004571"/>
    </source>
</evidence>
<evidence type="ECO:0000256" key="8">
    <source>
        <dbReference type="ARBA" id="ARBA00023237"/>
    </source>
</evidence>
<dbReference type="InterPro" id="IPR010917">
    <property type="entry name" value="TonB_rcpt_CS"/>
</dbReference>
<organism evidence="15 16">
    <name type="scientific">Rheinheimera tilapiae</name>
    <dbReference type="NCBI Taxonomy" id="875043"/>
    <lineage>
        <taxon>Bacteria</taxon>
        <taxon>Pseudomonadati</taxon>
        <taxon>Pseudomonadota</taxon>
        <taxon>Gammaproteobacteria</taxon>
        <taxon>Chromatiales</taxon>
        <taxon>Chromatiaceae</taxon>
        <taxon>Rheinheimera</taxon>
    </lineage>
</organism>
<name>A0ABV6BHR3_9GAMM</name>
<dbReference type="InterPro" id="IPR036942">
    <property type="entry name" value="Beta-barrel_TonB_sf"/>
</dbReference>
<dbReference type="PROSITE" id="PS52016">
    <property type="entry name" value="TONB_DEPENDENT_REC_3"/>
    <property type="match status" value="1"/>
</dbReference>
<keyword evidence="4 9" id="KW-0812">Transmembrane</keyword>
<dbReference type="RefSeq" id="WP_377248118.1">
    <property type="nucleotide sequence ID" value="NZ_JBHLXP010000005.1"/>
</dbReference>
<feature type="short sequence motif" description="TonB C-terminal box" evidence="10">
    <location>
        <begin position="937"/>
        <end position="954"/>
    </location>
</feature>
<keyword evidence="8 9" id="KW-0998">Cell outer membrane</keyword>
<evidence type="ECO:0000313" key="15">
    <source>
        <dbReference type="EMBL" id="MFC0050406.1"/>
    </source>
</evidence>
<evidence type="ECO:0000256" key="9">
    <source>
        <dbReference type="PROSITE-ProRule" id="PRU01360"/>
    </source>
</evidence>
<sequence>MFSNNKTANAVRIALAFGAASTAAFTSTAVSAQEQTEEAKDKVERIEVTGSRIKRTDIETASPVQITSAEDIKLSGFTKIEDLMNSLPQIEASETSFQANGASGNATLDLRGLGAQRTLVLVNGRRLQPGGIYNAGAADVNQIPSALVERVEVLTGGGSATYGADAVAGVVNFVMKKDFEGMELTLGGSGYQHDNDNKYIQGLMDKRKFTYPTGSSGIDGKTGNIDLTMGGSLGSKGHVTAYATWRQVDELRQEARDYSACALNNAGTACGGSGNAVVPNFYFYPVVNGATDYDKEQFWTLNSSSQFIPSVGNIYNYAPINHFMRPDERYTLGAFANYEISEYVRPYLEVSFMNDRTVAQIAESGTFYAEEYHLDINNPLFSDAQRGQFRTAFGNDVKTVAAYIGKRNTEGGPRQSDLEHTSFRVVTGTEGIINDTWSYDLSFQHGVTTSGVAYLNDFFGPRIAQALSAEGADPCTGSCIPYQVFKYQGITGAQASNLTGTAVMKGVTSETILNGFASGELGFTLPSHSMPVAAVIGVEHRENKFERTADEVFAKGLLLGQGGQTPSIEGGYTVKEVFGELSIPLVEEVGIFKDVTLGLGGRYSDYSTSGSEPTYKAELDWTPIDDWKIRASYNRAVRAPNVGELFAPQTNGLWGGTDGCSGATPKYSAAQCALTGVTAAQYGKISASPAGQYNGVFGGNPDLKPEVADTMSFGIVGQPLDNLNLSIDYWDIQLDEVIGNVSAQLTVDQCATTGAAAFCNNIKRAPTGSLWLGNAGFVQATNINLASRHWRGIDVSSNYEQEVFGGKLTVKMIGSINMKKEYESLPGNDSATYDCSGNVSIDCFAQPKWRHTLSASYTTGDWWSATAKWRYYGQVDYEGTTDQLIPDGISAQSYLDLVGSFDLNDHVSLLAGVNNVLDKEPPMVGLTLSTNANTVSGYYDTLGRYLHASVTVRF</sequence>
<comment type="similarity">
    <text evidence="9 11">Belongs to the TonB-dependent receptor family.</text>
</comment>
<keyword evidence="15" id="KW-0675">Receptor</keyword>
<feature type="domain" description="TonB-dependent receptor plug" evidence="14">
    <location>
        <begin position="58"/>
        <end position="170"/>
    </location>
</feature>